<feature type="compositionally biased region" description="Basic and acidic residues" evidence="2">
    <location>
        <begin position="349"/>
        <end position="368"/>
    </location>
</feature>
<dbReference type="Pfam" id="PF01237">
    <property type="entry name" value="Oxysterol_BP"/>
    <property type="match status" value="1"/>
</dbReference>
<evidence type="ECO:0000313" key="3">
    <source>
        <dbReference type="Proteomes" id="UP000887569"/>
    </source>
</evidence>
<dbReference type="GO" id="GO:0097038">
    <property type="term" value="C:perinuclear endoplasmic reticulum"/>
    <property type="evidence" value="ECO:0007669"/>
    <property type="project" value="TreeGrafter"/>
</dbReference>
<feature type="region of interest" description="Disordered" evidence="2">
    <location>
        <begin position="460"/>
        <end position="498"/>
    </location>
</feature>
<feature type="region of interest" description="Disordered" evidence="2">
    <location>
        <begin position="315"/>
        <end position="368"/>
    </location>
</feature>
<keyword evidence="1" id="KW-0175">Coiled coil</keyword>
<keyword evidence="3" id="KW-1185">Reference proteome</keyword>
<dbReference type="InterPro" id="IPR000648">
    <property type="entry name" value="Oxysterol-bd"/>
</dbReference>
<dbReference type="PANTHER" id="PTHR10972:SF203">
    <property type="entry name" value="OXYSTEROL-BINDING PROTEIN HOMOLOG 3"/>
    <property type="match status" value="1"/>
</dbReference>
<feature type="compositionally biased region" description="Polar residues" evidence="2">
    <location>
        <begin position="315"/>
        <end position="328"/>
    </location>
</feature>
<dbReference type="PANTHER" id="PTHR10972">
    <property type="entry name" value="OXYSTEROL-BINDING PROTEIN-RELATED"/>
    <property type="match status" value="1"/>
</dbReference>
<sequence>KVVWCSLDQLKPSAGTPLCLIAIKMALQDARAPGEQGNSSGKAAKDAVEKGKQRLLRLSKKLKKAPDPVVMEDLSPDAPPVNCPPPLEGYLSMKPYRKRRISVAKRYCAKLVRGLLKLTNGKGQRMSYECLASEYTIDLSNVSVKTDDARKRIIVAYKSEAYQLTPVIRDEYEKWKTNIRKHRLFRQSFRRQRKEEVESEPLETTPLLDIKMPHAQESSSMPSTTNHSFSTIKSAAPSLPEGEAPDLPNLVEECHNVHVGNAELCEKISKLVEDVKTMTAEVKELYLEVKATAKDFPSIAKSAMIDYLKALTTATGNQQKTQSGSTSKGDSDTESSEEAFPFPPSERTVFTDREGATDVKEKEEKARGEKYKEIKKKEEKTKEEKKMEEFIKEEKMKKEQAREVKSIVEKIKGEKAKEETTIEMPSDLRTAAEQCSAAWRPSATIIATSDLSVMMEKAKEAKHDERKAEKGKEMAKITETRYEEKKADNRNDSTQSSAEVIALQKTASSISLAQKSERKAMEELPLSSFIASPVPSPRKKRRERLPREAISPEELGLRTLLQIAAKRLPLPITYFEPLTVAQAICEELRYADRTLNKAAALNDPLERQALVTAFAVSGYAAAITRKQKPFNPLLGETYDYSSDCGWRYHAEQVNHHPPVLAAHADGPGWTWWQTLISATKITWSGTAEVNTELSVRLRLGKDDYSWNKVKFIFENASAAPEHRKLKAHGTMLIRCTNGFSSTIIFHKDKKTEITGSLINKSGVHVVRLIGHWDQCLKRADGTVLFEAIPPPKDALKYYGFSQFTCGLNDLSPDEKAFLPPTDSRLRPDVRALELGDAAKALAYKTALEKAQRSRSEQKHKRLWFEQKQDAMTYTTMWVSNSKYWAAKEKKFRDFPDIVQLFT</sequence>
<reference evidence="4" key="1">
    <citation type="submission" date="2022-11" db="UniProtKB">
        <authorList>
            <consortium name="WormBaseParasite"/>
        </authorList>
    </citation>
    <scope>IDENTIFICATION</scope>
</reference>
<dbReference type="Gene3D" id="2.40.160.120">
    <property type="match status" value="1"/>
</dbReference>
<dbReference type="GO" id="GO:0005886">
    <property type="term" value="C:plasma membrane"/>
    <property type="evidence" value="ECO:0007669"/>
    <property type="project" value="TreeGrafter"/>
</dbReference>
<feature type="compositionally biased region" description="Polar residues" evidence="2">
    <location>
        <begin position="216"/>
        <end position="233"/>
    </location>
</feature>
<dbReference type="GO" id="GO:0032934">
    <property type="term" value="F:sterol binding"/>
    <property type="evidence" value="ECO:0007669"/>
    <property type="project" value="TreeGrafter"/>
</dbReference>
<evidence type="ECO:0000256" key="1">
    <source>
        <dbReference type="SAM" id="Coils"/>
    </source>
</evidence>
<dbReference type="SUPFAM" id="SSF144000">
    <property type="entry name" value="Oxysterol-binding protein-like"/>
    <property type="match status" value="1"/>
</dbReference>
<evidence type="ECO:0000256" key="2">
    <source>
        <dbReference type="SAM" id="MobiDB-lite"/>
    </source>
</evidence>
<feature type="region of interest" description="Disordered" evidence="2">
    <location>
        <begin position="213"/>
        <end position="240"/>
    </location>
</feature>
<proteinExistence type="predicted"/>
<dbReference type="InterPro" id="IPR037239">
    <property type="entry name" value="OSBP_sf"/>
</dbReference>
<dbReference type="GO" id="GO:0005829">
    <property type="term" value="C:cytosol"/>
    <property type="evidence" value="ECO:0007669"/>
    <property type="project" value="TreeGrafter"/>
</dbReference>
<dbReference type="WBParaSite" id="PgR020_g130_t03">
    <property type="protein sequence ID" value="PgR020_g130_t03"/>
    <property type="gene ID" value="PgR020_g130"/>
</dbReference>
<dbReference type="AlphaFoldDB" id="A0A915AZF3"/>
<dbReference type="Proteomes" id="UP000887569">
    <property type="component" value="Unplaced"/>
</dbReference>
<protein>
    <submittedName>
        <fullName evidence="4">Oxysterol-binding protein</fullName>
    </submittedName>
</protein>
<evidence type="ECO:0000313" key="4">
    <source>
        <dbReference type="WBParaSite" id="PgR020_g130_t03"/>
    </source>
</evidence>
<feature type="coiled-coil region" evidence="1">
    <location>
        <begin position="261"/>
        <end position="288"/>
    </location>
</feature>
<name>A0A915AZF3_PARUN</name>
<accession>A0A915AZF3</accession>
<organism evidence="3 4">
    <name type="scientific">Parascaris univalens</name>
    <name type="common">Nematode worm</name>
    <dbReference type="NCBI Taxonomy" id="6257"/>
    <lineage>
        <taxon>Eukaryota</taxon>
        <taxon>Metazoa</taxon>
        <taxon>Ecdysozoa</taxon>
        <taxon>Nematoda</taxon>
        <taxon>Chromadorea</taxon>
        <taxon>Rhabditida</taxon>
        <taxon>Spirurina</taxon>
        <taxon>Ascaridomorpha</taxon>
        <taxon>Ascaridoidea</taxon>
        <taxon>Ascarididae</taxon>
        <taxon>Parascaris</taxon>
    </lineage>
</organism>
<feature type="compositionally biased region" description="Basic and acidic residues" evidence="2">
    <location>
        <begin position="460"/>
        <end position="491"/>
    </location>
</feature>